<feature type="domain" description="Right handed beta helix" evidence="9">
    <location>
        <begin position="629"/>
        <end position="772"/>
    </location>
</feature>
<evidence type="ECO:0000256" key="3">
    <source>
        <dbReference type="ARBA" id="ARBA00004613"/>
    </source>
</evidence>
<evidence type="ECO:0000256" key="1">
    <source>
        <dbReference type="ARBA" id="ARBA00004196"/>
    </source>
</evidence>
<dbReference type="InterPro" id="IPR039448">
    <property type="entry name" value="Beta_helix"/>
</dbReference>
<organism evidence="11 12">
    <name type="scientific">Eiseniibacteriota bacterium</name>
    <dbReference type="NCBI Taxonomy" id="2212470"/>
    <lineage>
        <taxon>Bacteria</taxon>
        <taxon>Candidatus Eiseniibacteriota</taxon>
    </lineage>
</organism>
<evidence type="ECO:0000256" key="5">
    <source>
        <dbReference type="ARBA" id="ARBA00022729"/>
    </source>
</evidence>
<dbReference type="InterPro" id="IPR026444">
    <property type="entry name" value="Secre_tail"/>
</dbReference>
<comment type="caution">
    <text evidence="11">The sequence shown here is derived from an EMBL/GenBank/DDBJ whole genome shotgun (WGS) entry which is preliminary data.</text>
</comment>
<dbReference type="InterPro" id="IPR006626">
    <property type="entry name" value="PbH1"/>
</dbReference>
<evidence type="ECO:0000259" key="9">
    <source>
        <dbReference type="Pfam" id="PF13229"/>
    </source>
</evidence>
<dbReference type="PANTHER" id="PTHR11319:SF35">
    <property type="entry name" value="OUTER MEMBRANE PROTEIN PMPC-RELATED"/>
    <property type="match status" value="1"/>
</dbReference>
<name>A0ABV6YKA2_UNCEI</name>
<keyword evidence="7" id="KW-0998">Cell outer membrane</keyword>
<dbReference type="NCBIfam" id="TIGR04183">
    <property type="entry name" value="Por_Secre_tail"/>
    <property type="match status" value="1"/>
</dbReference>
<feature type="domain" description="FlgD/Vpr Ig-like" evidence="10">
    <location>
        <begin position="1098"/>
        <end position="1152"/>
    </location>
</feature>
<dbReference type="Pfam" id="PF13860">
    <property type="entry name" value="FlgD_ig"/>
    <property type="match status" value="1"/>
</dbReference>
<feature type="chain" id="PRO_5047184536" evidence="8">
    <location>
        <begin position="21"/>
        <end position="1167"/>
    </location>
</feature>
<gene>
    <name evidence="11" type="ORF">ACFL6M_03100</name>
</gene>
<evidence type="ECO:0000256" key="8">
    <source>
        <dbReference type="SAM" id="SignalP"/>
    </source>
</evidence>
<dbReference type="SMART" id="SM00710">
    <property type="entry name" value="PbH1"/>
    <property type="match status" value="17"/>
</dbReference>
<keyword evidence="4" id="KW-0964">Secreted</keyword>
<keyword evidence="12" id="KW-1185">Reference proteome</keyword>
<accession>A0ABV6YKA2</accession>
<dbReference type="SUPFAM" id="SSF51126">
    <property type="entry name" value="Pectin lyase-like"/>
    <property type="match status" value="4"/>
</dbReference>
<keyword evidence="6" id="KW-0472">Membrane</keyword>
<dbReference type="Gene3D" id="2.160.20.10">
    <property type="entry name" value="Single-stranded right-handed beta-helix, Pectin lyase-like"/>
    <property type="match status" value="2"/>
</dbReference>
<feature type="signal peptide" evidence="8">
    <location>
        <begin position="1"/>
        <end position="20"/>
    </location>
</feature>
<evidence type="ECO:0000256" key="4">
    <source>
        <dbReference type="ARBA" id="ARBA00022525"/>
    </source>
</evidence>
<comment type="subcellular location">
    <subcellularLocation>
        <location evidence="1">Cell envelope</location>
    </subcellularLocation>
    <subcellularLocation>
        <location evidence="2">Cell outer membrane</location>
    </subcellularLocation>
    <subcellularLocation>
        <location evidence="3">Secreted</location>
    </subcellularLocation>
</comment>
<evidence type="ECO:0000259" key="10">
    <source>
        <dbReference type="Pfam" id="PF13860"/>
    </source>
</evidence>
<evidence type="ECO:0000313" key="11">
    <source>
        <dbReference type="EMBL" id="MFC1572566.1"/>
    </source>
</evidence>
<evidence type="ECO:0000313" key="12">
    <source>
        <dbReference type="Proteomes" id="UP001593833"/>
    </source>
</evidence>
<evidence type="ECO:0000256" key="7">
    <source>
        <dbReference type="ARBA" id="ARBA00023237"/>
    </source>
</evidence>
<dbReference type="InterPro" id="IPR011050">
    <property type="entry name" value="Pectin_lyase_fold/virulence"/>
</dbReference>
<dbReference type="Pfam" id="PF02415">
    <property type="entry name" value="Chlam_PMP"/>
    <property type="match status" value="1"/>
</dbReference>
<dbReference type="PANTHER" id="PTHR11319">
    <property type="entry name" value="G PROTEIN-COUPLED RECEPTOR-RELATED"/>
    <property type="match status" value="1"/>
</dbReference>
<reference evidence="11 12" key="1">
    <citation type="submission" date="2024-09" db="EMBL/GenBank/DDBJ databases">
        <authorList>
            <person name="D'Angelo T."/>
        </authorList>
    </citation>
    <scope>NUCLEOTIDE SEQUENCE [LARGE SCALE GENOMIC DNA]</scope>
    <source>
        <strain evidence="11">SAG AM-320-E07</strain>
    </source>
</reference>
<proteinExistence type="predicted"/>
<dbReference type="Pfam" id="PF13229">
    <property type="entry name" value="Beta_helix"/>
    <property type="match status" value="3"/>
</dbReference>
<sequence>MSRIVALLGLMLMVPALGMATTWQVYPDGSGDYATIQDALEYCSNGDIIDLGDGTYTGGGNRDIGFFGKEATVRSTSGNAAACIIDCQGSYSSPRRGFFFEDGEGPGSVLENITITGCYDRYNGGGIYCYGASPTIRGCRIVDNVAQYEGAGVYCTSSAHPTVEDCIFLDNYLDDYGEGGGMCIKDGCSPTLTRCTFIGNDAHDGPGFYSGNDCYPMLVNCTFHEQIGTAVYVAGNSHITLENTLIAFNSGRALLCGGTGEATLTCCDLYGNGSGDWTDCIASQYGMNGNISLDPVFCDDSSEELTVAYCSPCNEEMNPGCGQIGAWERGCGTAGYLVRADGSGHYPTIQAAIDAIDTGQSVILEDGVYTGPGNRDLDCHGKMIWVQSFSGDPANCVIDCEGSYTYPRRAFDFHSGETQWTRIKGIGIRNGYHTGSVWPAGAAGGVLCRDGASPTFEDCTISDCYGRWGGAINCYNGSNPIFEDCTFNNNTSTRGGAAYINTSCAPAFTGCVMDSNVVSESGGAIYTREYSTPSFTGCQFMTNAAGSPTHGGGGMFCSNSSPTFSDCLMFRNEAQNGGGIYCEHATSSPYLFDVVFDENKSNLTDGEGAGMYVTGATVRLESCLFSEHQGVHGVGMYVTGGGFADLENTHFANNHAYTALGTGAGIHFWGASGNVVGCNFSGGYARYGSSVNLYDYCSPTFTDCRFISNTGDHGGGIYCNDGCSPTVTNCEFNNNAVSSVGGAMVIHNCEPNITGCAFTNNSAGTTTHGGGAIICSSGDPHFQDCEFSENSARYGGAFYGYNTGAAPTFVTCTFDDNHANWDSGFGGAVYLEQTTGGLYDCTFTNNTAYGGGAIDFEQAGSISIQQSYFELNNVQQNGGAVRFVDCSPSWSGCKFALNDATLGGAIYGEDCFSLVSLCTFVGNGATTGGGMYWIEASPTVEYCTFDANSAVNGAGVASGNLAYATILNTIIAFSSTGQAVYCETGSGSPYLQCCDLYNNTHGDWVGCVAGMGGSYGNMSLNPQFCRSQNPEVFYGLEDSSPCAAVNNPGCGQIGAFPVACTSQDVDEPRLDVSALYMSHPVPNPFADLVRVSYGIPSTNPNPAVELGIYDANGRLMRTLVDQTQTSGLHSVTWDGTDAGGASVEGGVYFYKLDVNGESITKRVTVVR</sequence>
<feature type="domain" description="Right handed beta helix" evidence="9">
    <location>
        <begin position="83"/>
        <end position="201"/>
    </location>
</feature>
<feature type="domain" description="Right handed beta helix" evidence="9">
    <location>
        <begin position="419"/>
        <end position="516"/>
    </location>
</feature>
<protein>
    <submittedName>
        <fullName evidence="11">Right-handed parallel beta-helix repeat-containing protein</fullName>
    </submittedName>
</protein>
<dbReference type="InterPro" id="IPR012334">
    <property type="entry name" value="Pectin_lyas_fold"/>
</dbReference>
<keyword evidence="5 8" id="KW-0732">Signal</keyword>
<dbReference type="InterPro" id="IPR025965">
    <property type="entry name" value="FlgD/Vpr_Ig-like"/>
</dbReference>
<dbReference type="Proteomes" id="UP001593833">
    <property type="component" value="Unassembled WGS sequence"/>
</dbReference>
<dbReference type="Gene3D" id="2.60.40.4070">
    <property type="match status" value="1"/>
</dbReference>
<dbReference type="EMBL" id="JBHPKH010000021">
    <property type="protein sequence ID" value="MFC1572566.1"/>
    <property type="molecule type" value="Genomic_DNA"/>
</dbReference>
<evidence type="ECO:0000256" key="6">
    <source>
        <dbReference type="ARBA" id="ARBA00023136"/>
    </source>
</evidence>
<evidence type="ECO:0000256" key="2">
    <source>
        <dbReference type="ARBA" id="ARBA00004442"/>
    </source>
</evidence>
<dbReference type="InterPro" id="IPR003368">
    <property type="entry name" value="POMP_repeat"/>
</dbReference>